<dbReference type="GO" id="GO:0019905">
    <property type="term" value="F:syntaxin binding"/>
    <property type="evidence" value="ECO:0007669"/>
    <property type="project" value="TreeGrafter"/>
</dbReference>
<evidence type="ECO:0000256" key="4">
    <source>
        <dbReference type="ARBA" id="ARBA00022892"/>
    </source>
</evidence>
<keyword evidence="9" id="KW-1185">Reference proteome</keyword>
<dbReference type="STRING" id="61424.A0A2T9YKS2"/>
<dbReference type="CDD" id="cd15832">
    <property type="entry name" value="SNAP"/>
    <property type="match status" value="1"/>
</dbReference>
<evidence type="ECO:0000256" key="3">
    <source>
        <dbReference type="ARBA" id="ARBA00022448"/>
    </source>
</evidence>
<evidence type="ECO:0000313" key="8">
    <source>
        <dbReference type="EMBL" id="PVU92864.1"/>
    </source>
</evidence>
<evidence type="ECO:0000256" key="5">
    <source>
        <dbReference type="ARBA" id="ARBA00022927"/>
    </source>
</evidence>
<dbReference type="InterPro" id="IPR011990">
    <property type="entry name" value="TPR-like_helical_dom_sf"/>
</dbReference>
<dbReference type="FunFam" id="1.25.40.10:FF:000049">
    <property type="entry name" value="Alpha-soluble NSF attachment protein-like"/>
    <property type="match status" value="1"/>
</dbReference>
<evidence type="ECO:0000256" key="1">
    <source>
        <dbReference type="ARBA" id="ARBA00004170"/>
    </source>
</evidence>
<dbReference type="Gene3D" id="1.25.40.10">
    <property type="entry name" value="Tetratricopeptide repeat domain"/>
    <property type="match status" value="1"/>
</dbReference>
<dbReference type="SUPFAM" id="SSF48452">
    <property type="entry name" value="TPR-like"/>
    <property type="match status" value="1"/>
</dbReference>
<evidence type="ECO:0000256" key="6">
    <source>
        <dbReference type="ARBA" id="ARBA00023136"/>
    </source>
</evidence>
<name>A0A2T9YKS2_9FUNG</name>
<dbReference type="EMBL" id="MBFT01000343">
    <property type="protein sequence ID" value="PVU92864.1"/>
    <property type="molecule type" value="Genomic_DNA"/>
</dbReference>
<comment type="caution">
    <text evidence="8">The sequence shown here is derived from an EMBL/GenBank/DDBJ whole genome shotgun (WGS) entry which is preliminary data.</text>
</comment>
<accession>A0A2T9YKS2</accession>
<dbReference type="PANTHER" id="PTHR13768">
    <property type="entry name" value="SOLUBLE NSF ATTACHMENT PROTEIN SNAP"/>
    <property type="match status" value="1"/>
</dbReference>
<evidence type="ECO:0008006" key="10">
    <source>
        <dbReference type="Google" id="ProtNLM"/>
    </source>
</evidence>
<organism evidence="8 9">
    <name type="scientific">Furculomyces boomerangus</name>
    <dbReference type="NCBI Taxonomy" id="61424"/>
    <lineage>
        <taxon>Eukaryota</taxon>
        <taxon>Fungi</taxon>
        <taxon>Fungi incertae sedis</taxon>
        <taxon>Zoopagomycota</taxon>
        <taxon>Kickxellomycotina</taxon>
        <taxon>Harpellomycetes</taxon>
        <taxon>Harpellales</taxon>
        <taxon>Harpellaceae</taxon>
        <taxon>Furculomyces</taxon>
    </lineage>
</organism>
<evidence type="ECO:0000256" key="2">
    <source>
        <dbReference type="ARBA" id="ARBA00010050"/>
    </source>
</evidence>
<keyword evidence="5 7" id="KW-0653">Protein transport</keyword>
<dbReference type="Pfam" id="PF14938">
    <property type="entry name" value="SNAP"/>
    <property type="match status" value="1"/>
</dbReference>
<dbReference type="AlphaFoldDB" id="A0A2T9YKS2"/>
<dbReference type="GO" id="GO:0005483">
    <property type="term" value="F:soluble NSF attachment protein activity"/>
    <property type="evidence" value="ECO:0007669"/>
    <property type="project" value="TreeGrafter"/>
</dbReference>
<dbReference type="PANTHER" id="PTHR13768:SF8">
    <property type="entry name" value="ALPHA-SOLUBLE NSF ATTACHMENT PROTEIN"/>
    <property type="match status" value="1"/>
</dbReference>
<dbReference type="PRINTS" id="PR00448">
    <property type="entry name" value="NSFATTACHMNT"/>
</dbReference>
<dbReference type="GO" id="GO:0035494">
    <property type="term" value="P:SNARE complex disassembly"/>
    <property type="evidence" value="ECO:0007669"/>
    <property type="project" value="TreeGrafter"/>
</dbReference>
<comment type="function">
    <text evidence="7">Required for vesicular transport between the endoplasmic reticulum and the Golgi apparatus.</text>
</comment>
<sequence>MAESEARDLLSKANKKAEQKGWFGGRKYDEAAELYERAANQFKIAKLWDESGNAFMKVAEMRTKNNEIEDSAMSYIAASKSYKKQSPESSIDALKQAISILIQKGRFHSAANHQKEIAKMYETDLVDFESSMKAYETAAEWYSSEDSTALANGCLLKVATFAAQLEEYRKAIDIFETIAAGSIDNQLTKWSIKDYFLKAGMCYLAAKDTIGAQKAVDRYKDMDMSFGKTRECKLLENVIEDINNEDIDSFTNHVADFDRLTQLDSWKASLLLKAKNYISDQDDSLM</sequence>
<dbReference type="GO" id="GO:0005774">
    <property type="term" value="C:vacuolar membrane"/>
    <property type="evidence" value="ECO:0007669"/>
    <property type="project" value="TreeGrafter"/>
</dbReference>
<dbReference type="GO" id="GO:0031201">
    <property type="term" value="C:SNARE complex"/>
    <property type="evidence" value="ECO:0007669"/>
    <property type="project" value="TreeGrafter"/>
</dbReference>
<dbReference type="GO" id="GO:0006886">
    <property type="term" value="P:intracellular protein transport"/>
    <property type="evidence" value="ECO:0007669"/>
    <property type="project" value="UniProtKB-UniRule"/>
</dbReference>
<keyword evidence="3 7" id="KW-0813">Transport</keyword>
<protein>
    <recommendedName>
        <fullName evidence="10">Vesicular-fusion protein SEC17</fullName>
    </recommendedName>
</protein>
<dbReference type="Proteomes" id="UP000245699">
    <property type="component" value="Unassembled WGS sequence"/>
</dbReference>
<comment type="subcellular location">
    <subcellularLocation>
        <location evidence="1 7">Membrane</location>
        <topology evidence="1 7">Peripheral membrane protein</topology>
    </subcellularLocation>
</comment>
<evidence type="ECO:0000256" key="7">
    <source>
        <dbReference type="RuleBase" id="RU367013"/>
    </source>
</evidence>
<keyword evidence="4 7" id="KW-0931">ER-Golgi transport</keyword>
<dbReference type="OrthoDB" id="9984275at2759"/>
<evidence type="ECO:0000313" key="9">
    <source>
        <dbReference type="Proteomes" id="UP000245699"/>
    </source>
</evidence>
<dbReference type="InterPro" id="IPR000744">
    <property type="entry name" value="NSF_attach"/>
</dbReference>
<comment type="similarity">
    <text evidence="2 7">Belongs to the SNAP family.</text>
</comment>
<reference evidence="8 9" key="1">
    <citation type="journal article" date="2018" name="MBio">
        <title>Comparative Genomics Reveals the Core Gene Toolbox for the Fungus-Insect Symbiosis.</title>
        <authorList>
            <person name="Wang Y."/>
            <person name="Stata M."/>
            <person name="Wang W."/>
            <person name="Stajich J.E."/>
            <person name="White M.M."/>
            <person name="Moncalvo J.M."/>
        </authorList>
    </citation>
    <scope>NUCLEOTIDE SEQUENCE [LARGE SCALE GENOMIC DNA]</scope>
    <source>
        <strain evidence="8 9">AUS-77-4</strain>
    </source>
</reference>
<gene>
    <name evidence="8" type="ORF">BB559_003567</name>
</gene>
<keyword evidence="6 7" id="KW-0472">Membrane</keyword>
<proteinExistence type="inferred from homology"/>